<dbReference type="Proteomes" id="UP000342249">
    <property type="component" value="Unassembled WGS sequence"/>
</dbReference>
<dbReference type="AlphaFoldDB" id="A0A5N7IVF7"/>
<organism evidence="1 2">
    <name type="scientific">Clostridium estertheticum</name>
    <dbReference type="NCBI Taxonomy" id="238834"/>
    <lineage>
        <taxon>Bacteria</taxon>
        <taxon>Bacillati</taxon>
        <taxon>Bacillota</taxon>
        <taxon>Clostridia</taxon>
        <taxon>Eubacteriales</taxon>
        <taxon>Clostridiaceae</taxon>
        <taxon>Clostridium</taxon>
    </lineage>
</organism>
<evidence type="ECO:0000313" key="1">
    <source>
        <dbReference type="EMBL" id="MPQ64699.1"/>
    </source>
</evidence>
<protein>
    <submittedName>
        <fullName evidence="1">Uncharacterized protein</fullName>
    </submittedName>
</protein>
<proteinExistence type="predicted"/>
<comment type="caution">
    <text evidence="1">The sequence shown here is derived from an EMBL/GenBank/DDBJ whole genome shotgun (WGS) entry which is preliminary data.</text>
</comment>
<evidence type="ECO:0000313" key="2">
    <source>
        <dbReference type="Proteomes" id="UP000342249"/>
    </source>
</evidence>
<name>A0A5N7IVF7_9CLOT</name>
<dbReference type="EMBL" id="SPSF01000053">
    <property type="protein sequence ID" value="MPQ64699.1"/>
    <property type="molecule type" value="Genomic_DNA"/>
</dbReference>
<reference evidence="1 2" key="1">
    <citation type="journal article" date="2019" name="Lett. Appl. Microbiol.">
        <title>A case of 'blown pack' spoilage of vacuum-packaged pork likely associated with Clostridium estertheticum in Canada.</title>
        <authorList>
            <person name="Zhang P."/>
            <person name="Ward P."/>
            <person name="McMullen L.M."/>
            <person name="Yang X."/>
        </authorList>
    </citation>
    <scope>NUCLEOTIDE SEQUENCE [LARGE SCALE GENOMIC DNA]</scope>
    <source>
        <strain evidence="1 2">MA19</strain>
    </source>
</reference>
<dbReference type="RefSeq" id="WP_152753851.1">
    <property type="nucleotide sequence ID" value="NZ_SPSE01000056.1"/>
</dbReference>
<sequence>MIILIIILLIFFGLCIWGIVPKFKEENSARESECPRCGSTSISIQKRFELLKKVSRGGALSGGFDFLPDGNHRVCMKCGKKFKV</sequence>
<accession>A0A5N7IVF7</accession>
<gene>
    <name evidence="1" type="ORF">E4V82_21735</name>
</gene>